<evidence type="ECO:0000256" key="3">
    <source>
        <dbReference type="ARBA" id="ARBA00022491"/>
    </source>
</evidence>
<dbReference type="EMBL" id="FLOB01000002">
    <property type="protein sequence ID" value="SBS28045.1"/>
    <property type="molecule type" value="Genomic_DNA"/>
</dbReference>
<dbReference type="STRING" id="1792290.MSP8886_01037"/>
<protein>
    <recommendedName>
        <fullName evidence="2">Negative regulator of flagellin synthesis</fullName>
    </recommendedName>
    <alternativeName>
        <fullName evidence="8">Anti-sigma-28 factor</fullName>
    </alternativeName>
</protein>
<comment type="function">
    <text evidence="7">Responsible for the coupling of flagellin expression to flagellar assembly by preventing expression of the flagellin genes when a component of the middle class of proteins is defective. It negatively regulates flagellar genes by inhibiting the activity of FliA by directly binding to FliA.</text>
</comment>
<evidence type="ECO:0000313" key="12">
    <source>
        <dbReference type="Proteomes" id="UP000092544"/>
    </source>
</evidence>
<dbReference type="SUPFAM" id="SSF101498">
    <property type="entry name" value="Anti-sigma factor FlgM"/>
    <property type="match status" value="1"/>
</dbReference>
<dbReference type="OrthoDB" id="7064195at2"/>
<accession>A0A1A8T854</accession>
<feature type="compositionally biased region" description="Low complexity" evidence="9">
    <location>
        <begin position="31"/>
        <end position="40"/>
    </location>
</feature>
<evidence type="ECO:0000256" key="2">
    <source>
        <dbReference type="ARBA" id="ARBA00017823"/>
    </source>
</evidence>
<dbReference type="GO" id="GO:0045892">
    <property type="term" value="P:negative regulation of DNA-templated transcription"/>
    <property type="evidence" value="ECO:0007669"/>
    <property type="project" value="InterPro"/>
</dbReference>
<evidence type="ECO:0000256" key="5">
    <source>
        <dbReference type="ARBA" id="ARBA00023015"/>
    </source>
</evidence>
<dbReference type="InterPro" id="IPR031316">
    <property type="entry name" value="FlgM_C"/>
</dbReference>
<dbReference type="InterPro" id="IPR035890">
    <property type="entry name" value="Anti-sigma-28_factor_FlgM_sf"/>
</dbReference>
<proteinExistence type="inferred from homology"/>
<reference evidence="11 12" key="1">
    <citation type="submission" date="2016-06" db="EMBL/GenBank/DDBJ databases">
        <authorList>
            <person name="Kjaerup R.B."/>
            <person name="Dalgaard T.S."/>
            <person name="Juul-Madsen H.R."/>
        </authorList>
    </citation>
    <scope>NUCLEOTIDE SEQUENCE [LARGE SCALE GENOMIC DNA]</scope>
    <source>
        <strain evidence="11 12">CECT 8886</strain>
    </source>
</reference>
<evidence type="ECO:0000256" key="7">
    <source>
        <dbReference type="ARBA" id="ARBA00024739"/>
    </source>
</evidence>
<evidence type="ECO:0000256" key="6">
    <source>
        <dbReference type="ARBA" id="ARBA00023163"/>
    </source>
</evidence>
<evidence type="ECO:0000256" key="9">
    <source>
        <dbReference type="SAM" id="MobiDB-lite"/>
    </source>
</evidence>
<keyword evidence="12" id="KW-1185">Reference proteome</keyword>
<evidence type="ECO:0000256" key="8">
    <source>
        <dbReference type="ARBA" id="ARBA00030117"/>
    </source>
</evidence>
<dbReference type="Pfam" id="PF04316">
    <property type="entry name" value="FlgM"/>
    <property type="match status" value="1"/>
</dbReference>
<feature type="compositionally biased region" description="Basic and acidic residues" evidence="9">
    <location>
        <begin position="16"/>
        <end position="30"/>
    </location>
</feature>
<evidence type="ECO:0000259" key="10">
    <source>
        <dbReference type="Pfam" id="PF04316"/>
    </source>
</evidence>
<feature type="domain" description="Anti-sigma-28 factor FlgM C-terminal" evidence="10">
    <location>
        <begin position="45"/>
        <end position="98"/>
    </location>
</feature>
<evidence type="ECO:0000313" key="11">
    <source>
        <dbReference type="EMBL" id="SBS28045.1"/>
    </source>
</evidence>
<feature type="region of interest" description="Disordered" evidence="9">
    <location>
        <begin position="1"/>
        <end position="44"/>
    </location>
</feature>
<evidence type="ECO:0000256" key="4">
    <source>
        <dbReference type="ARBA" id="ARBA00022795"/>
    </source>
</evidence>
<comment type="similarity">
    <text evidence="1">Belongs to the FlgM family.</text>
</comment>
<evidence type="ECO:0000256" key="1">
    <source>
        <dbReference type="ARBA" id="ARBA00005322"/>
    </source>
</evidence>
<keyword evidence="5" id="KW-0805">Transcription regulation</keyword>
<dbReference type="Proteomes" id="UP000092544">
    <property type="component" value="Unassembled WGS sequence"/>
</dbReference>
<keyword evidence="6" id="KW-0804">Transcription</keyword>
<dbReference type="InterPro" id="IPR007412">
    <property type="entry name" value="FlgM"/>
</dbReference>
<gene>
    <name evidence="11" type="ORF">MSP8886_01037</name>
</gene>
<dbReference type="AlphaFoldDB" id="A0A1A8T854"/>
<organism evidence="11 12">
    <name type="scientific">Marinomonas spartinae</name>
    <dbReference type="NCBI Taxonomy" id="1792290"/>
    <lineage>
        <taxon>Bacteria</taxon>
        <taxon>Pseudomonadati</taxon>
        <taxon>Pseudomonadota</taxon>
        <taxon>Gammaproteobacteria</taxon>
        <taxon>Oceanospirillales</taxon>
        <taxon>Oceanospirillaceae</taxon>
        <taxon>Marinomonas</taxon>
    </lineage>
</organism>
<name>A0A1A8T854_9GAMM</name>
<dbReference type="GO" id="GO:0044781">
    <property type="term" value="P:bacterial-type flagellum organization"/>
    <property type="evidence" value="ECO:0007669"/>
    <property type="project" value="UniProtKB-KW"/>
</dbReference>
<dbReference type="RefSeq" id="WP_067013429.1">
    <property type="nucleotide sequence ID" value="NZ_FLOB01000002.1"/>
</dbReference>
<keyword evidence="4" id="KW-1005">Bacterial flagellum biogenesis</keyword>
<sequence>MAIHFTGLSNQSNVTKNERATKDDANKHSVDTSSTPNSSSLMAADTVKLSGTAKTLKHQESRINNMPEIDQDKVDRIKNELASGNYKIDTQKLAHNMASMDALF</sequence>
<dbReference type="NCBIfam" id="TIGR03824">
    <property type="entry name" value="FlgM_jcvi"/>
    <property type="match status" value="1"/>
</dbReference>
<keyword evidence="3" id="KW-0678">Repressor</keyword>